<comment type="caution">
    <text evidence="2">The sequence shown here is derived from an EMBL/GenBank/DDBJ whole genome shotgun (WGS) entry which is preliminary data.</text>
</comment>
<name>A0A4Q6XM38_9SPHN</name>
<dbReference type="InterPro" id="IPR052519">
    <property type="entry name" value="Euk-type_GlcNAc_Kinase"/>
</dbReference>
<dbReference type="OrthoDB" id="63487at2"/>
<gene>
    <name evidence="2" type="ORF">EWE75_20350</name>
</gene>
<feature type="domain" description="ATPase BadF/BadG/BcrA/BcrD type" evidence="1">
    <location>
        <begin position="5"/>
        <end position="302"/>
    </location>
</feature>
<evidence type="ECO:0000313" key="3">
    <source>
        <dbReference type="Proteomes" id="UP000292085"/>
    </source>
</evidence>
<proteinExistence type="predicted"/>
<dbReference type="PANTHER" id="PTHR43190">
    <property type="entry name" value="N-ACETYL-D-GLUCOSAMINE KINASE"/>
    <property type="match status" value="1"/>
</dbReference>
<sequence>MSVFLGVDGGGTKTEFVCIDDSGQVVARALTSTTYHLQVGLDEAVRRLAEGLGSVCGQLGVSATDFRYAFFGLPAFGEDAVIDPQLAAACGRLLGHDRYACDNDMVCGWAGSLACADGINLVAGTGSIGYGERQGRKARVGGWGEMFSDEGSAYWIAIQGLNAFTRMSDGRVPIGPLYASFRETLGLANDLDICAKVMGEHGMARDAIAGLAPIVSQAAEAGDLAAVAILDLAGAELASLAGALRARLGFSANEAVPISWSGGVLTKLERVREPFLRQLQTRAPYDLIAPRHGPGVGAGLYAALLASDREHALCAESK</sequence>
<dbReference type="InterPro" id="IPR043129">
    <property type="entry name" value="ATPase_NBD"/>
</dbReference>
<keyword evidence="2" id="KW-0418">Kinase</keyword>
<reference evidence="2 3" key="1">
    <citation type="submission" date="2019-02" db="EMBL/GenBank/DDBJ databases">
        <authorList>
            <person name="Li Y."/>
        </authorList>
    </citation>
    <scope>NUCLEOTIDE SEQUENCE [LARGE SCALE GENOMIC DNA]</scope>
    <source>
        <strain evidence="2 3">3-7</strain>
    </source>
</reference>
<keyword evidence="3" id="KW-1185">Reference proteome</keyword>
<organism evidence="2 3">
    <name type="scientific">Sphingomonas populi</name>
    <dbReference type="NCBI Taxonomy" id="2484750"/>
    <lineage>
        <taxon>Bacteria</taxon>
        <taxon>Pseudomonadati</taxon>
        <taxon>Pseudomonadota</taxon>
        <taxon>Alphaproteobacteria</taxon>
        <taxon>Sphingomonadales</taxon>
        <taxon>Sphingomonadaceae</taxon>
        <taxon>Sphingomonas</taxon>
    </lineage>
</organism>
<protein>
    <submittedName>
        <fullName evidence="2">N-acetylglucosamine kinase</fullName>
    </submittedName>
</protein>
<accession>A0A4Q6XM38</accession>
<dbReference type="AlphaFoldDB" id="A0A4Q6XM38"/>
<evidence type="ECO:0000313" key="2">
    <source>
        <dbReference type="EMBL" id="RZF60951.1"/>
    </source>
</evidence>
<dbReference type="EMBL" id="SGIS01000043">
    <property type="protein sequence ID" value="RZF60951.1"/>
    <property type="molecule type" value="Genomic_DNA"/>
</dbReference>
<dbReference type="Gene3D" id="3.30.420.40">
    <property type="match status" value="2"/>
</dbReference>
<dbReference type="CDD" id="cd24007">
    <property type="entry name" value="ASKHA_NBD_eukNAGK-like"/>
    <property type="match status" value="1"/>
</dbReference>
<evidence type="ECO:0000259" key="1">
    <source>
        <dbReference type="Pfam" id="PF01869"/>
    </source>
</evidence>
<dbReference type="SUPFAM" id="SSF53067">
    <property type="entry name" value="Actin-like ATPase domain"/>
    <property type="match status" value="2"/>
</dbReference>
<dbReference type="Proteomes" id="UP000292085">
    <property type="component" value="Unassembled WGS sequence"/>
</dbReference>
<keyword evidence="2" id="KW-0808">Transferase</keyword>
<dbReference type="InterPro" id="IPR002731">
    <property type="entry name" value="ATPase_BadF"/>
</dbReference>
<dbReference type="Pfam" id="PF01869">
    <property type="entry name" value="BcrAD_BadFG"/>
    <property type="match status" value="1"/>
</dbReference>
<dbReference type="PANTHER" id="PTHR43190:SF3">
    <property type="entry name" value="N-ACETYL-D-GLUCOSAMINE KINASE"/>
    <property type="match status" value="1"/>
</dbReference>
<dbReference type="GO" id="GO:0016301">
    <property type="term" value="F:kinase activity"/>
    <property type="evidence" value="ECO:0007669"/>
    <property type="project" value="UniProtKB-KW"/>
</dbReference>